<keyword evidence="5 9" id="KW-0812">Transmembrane</keyword>
<evidence type="ECO:0000256" key="3">
    <source>
        <dbReference type="ARBA" id="ARBA00022448"/>
    </source>
</evidence>
<gene>
    <name evidence="10" type="ORF">GGQ73_000982</name>
</gene>
<evidence type="ECO:0000313" key="10">
    <source>
        <dbReference type="EMBL" id="MBB3945057.1"/>
    </source>
</evidence>
<keyword evidence="4" id="KW-1003">Cell membrane</keyword>
<comment type="caution">
    <text evidence="10">The sequence shown here is derived from an EMBL/GenBank/DDBJ whole genome shotgun (WGS) entry which is preliminary data.</text>
</comment>
<dbReference type="Proteomes" id="UP000565286">
    <property type="component" value="Unassembled WGS sequence"/>
</dbReference>
<keyword evidence="7 9" id="KW-0472">Membrane</keyword>
<feature type="compositionally biased region" description="Acidic residues" evidence="8">
    <location>
        <begin position="471"/>
        <end position="480"/>
    </location>
</feature>
<evidence type="ECO:0000256" key="5">
    <source>
        <dbReference type="ARBA" id="ARBA00022692"/>
    </source>
</evidence>
<feature type="transmembrane region" description="Helical" evidence="9">
    <location>
        <begin position="48"/>
        <end position="70"/>
    </location>
</feature>
<dbReference type="RefSeq" id="WP_183894357.1">
    <property type="nucleotide sequence ID" value="NZ_JACIDV010000002.1"/>
</dbReference>
<feature type="region of interest" description="Disordered" evidence="8">
    <location>
        <begin position="471"/>
        <end position="490"/>
    </location>
</feature>
<keyword evidence="6 9" id="KW-1133">Transmembrane helix</keyword>
<evidence type="ECO:0000313" key="11">
    <source>
        <dbReference type="Proteomes" id="UP000565286"/>
    </source>
</evidence>
<name>A0A7W6C3G4_9HYPH</name>
<comment type="similarity">
    <text evidence="2">Belongs to the autoinducer-2 exporter (AI-2E) (TC 2.A.86) family.</text>
</comment>
<dbReference type="GO" id="GO:0005886">
    <property type="term" value="C:plasma membrane"/>
    <property type="evidence" value="ECO:0007669"/>
    <property type="project" value="UniProtKB-SubCell"/>
</dbReference>
<evidence type="ECO:0000256" key="7">
    <source>
        <dbReference type="ARBA" id="ARBA00023136"/>
    </source>
</evidence>
<proteinExistence type="inferred from homology"/>
<feature type="transmembrane region" description="Helical" evidence="9">
    <location>
        <begin position="21"/>
        <end position="42"/>
    </location>
</feature>
<evidence type="ECO:0000256" key="2">
    <source>
        <dbReference type="ARBA" id="ARBA00009773"/>
    </source>
</evidence>
<evidence type="ECO:0000256" key="1">
    <source>
        <dbReference type="ARBA" id="ARBA00004651"/>
    </source>
</evidence>
<feature type="transmembrane region" description="Helical" evidence="9">
    <location>
        <begin position="77"/>
        <end position="98"/>
    </location>
</feature>
<evidence type="ECO:0000256" key="9">
    <source>
        <dbReference type="SAM" id="Phobius"/>
    </source>
</evidence>
<dbReference type="Pfam" id="PF01594">
    <property type="entry name" value="AI-2E_transport"/>
    <property type="match status" value="1"/>
</dbReference>
<accession>A0A7W6C3G4</accession>
<keyword evidence="11" id="KW-1185">Reference proteome</keyword>
<evidence type="ECO:0000256" key="8">
    <source>
        <dbReference type="SAM" id="MobiDB-lite"/>
    </source>
</evidence>
<evidence type="ECO:0000256" key="6">
    <source>
        <dbReference type="ARBA" id="ARBA00022989"/>
    </source>
</evidence>
<sequence length="647" mass="69811">MDLSKTIKSVTAGPTYPKTDAASTSMLSGKTVVILIGVAIVLRVGEEIFIPLALSLLLSFTLAPIVSFLRKRSVPKILAVIFAVISAFSAIAVFSFIVATQVANLAENIPTYQRNIVSKVQVLAQAGAGNGLLDHLSKVVEKVGAEIQVRAVESQDTAAPEIPQREPMPVEIVSRTNPLQTLGNFILPLISPFATAGLVIVLVVFMLLEREDLRDRFIRLVGLSDLHRTTAALQDAGKRVGKYLLMQLVVNALYALPITIGLWVLGIPNAILWGLLTLVLRFVPYIGPVIGMILPLFLALAIAPGWSLVAWVAALFITTELISNNVVEPWLYGSHTGLSPLAIIVSAIFWSWLWGPIGLMLSTPLTVCLVVLGRYVPQFGFLDVLLGNEPVLELHEKLYQRLLAGDPNEAIDNAEEYLKEEYLVDYYDRVGLPALLLGEMDRQRGVMSDAQIALFSASSLSLVENLSDIAEEEENEEEAADPSSVLEDPTVLPDGRDQTVLCLGGRGSIDDAASAMLSQIIDIQGADVSFASFAGLAGRGAQKLGLDGIDTVVVCFLNGNSKSHARQIIRRLKRAKPAMRVGILVPTANGQNFAQIDAAEISADFIATSLNEAARLALTRTAPRELVVITRKVGRPRLRAVKPTEAA</sequence>
<dbReference type="PANTHER" id="PTHR21716:SF53">
    <property type="entry name" value="PERMEASE PERM-RELATED"/>
    <property type="match status" value="1"/>
</dbReference>
<protein>
    <submittedName>
        <fullName evidence="10">Putative PurR-regulated permease PerM</fullName>
    </submittedName>
</protein>
<organism evidence="10 11">
    <name type="scientific">Rhizobium skierniewicense</name>
    <dbReference type="NCBI Taxonomy" id="984260"/>
    <lineage>
        <taxon>Bacteria</taxon>
        <taxon>Pseudomonadati</taxon>
        <taxon>Pseudomonadota</taxon>
        <taxon>Alphaproteobacteria</taxon>
        <taxon>Hyphomicrobiales</taxon>
        <taxon>Rhizobiaceae</taxon>
        <taxon>Rhizobium/Agrobacterium group</taxon>
        <taxon>Rhizobium</taxon>
    </lineage>
</organism>
<dbReference type="AlphaFoldDB" id="A0A7W6C3G4"/>
<feature type="transmembrane region" description="Helical" evidence="9">
    <location>
        <begin position="185"/>
        <end position="208"/>
    </location>
</feature>
<feature type="transmembrane region" description="Helical" evidence="9">
    <location>
        <begin position="243"/>
        <end position="265"/>
    </location>
</feature>
<comment type="subcellular location">
    <subcellularLocation>
        <location evidence="1">Cell membrane</location>
        <topology evidence="1">Multi-pass membrane protein</topology>
    </subcellularLocation>
</comment>
<feature type="transmembrane region" description="Helical" evidence="9">
    <location>
        <begin position="297"/>
        <end position="318"/>
    </location>
</feature>
<evidence type="ECO:0000256" key="4">
    <source>
        <dbReference type="ARBA" id="ARBA00022475"/>
    </source>
</evidence>
<dbReference type="EMBL" id="JACIDV010000002">
    <property type="protein sequence ID" value="MBB3945057.1"/>
    <property type="molecule type" value="Genomic_DNA"/>
</dbReference>
<feature type="transmembrane region" description="Helical" evidence="9">
    <location>
        <begin position="330"/>
        <end position="350"/>
    </location>
</feature>
<reference evidence="10 11" key="1">
    <citation type="submission" date="2020-08" db="EMBL/GenBank/DDBJ databases">
        <title>Genomic Encyclopedia of Type Strains, Phase IV (KMG-IV): sequencing the most valuable type-strain genomes for metagenomic binning, comparative biology and taxonomic classification.</title>
        <authorList>
            <person name="Goeker M."/>
        </authorList>
    </citation>
    <scope>NUCLEOTIDE SEQUENCE [LARGE SCALE GENOMIC DNA]</scope>
    <source>
        <strain evidence="10 11">DSM 26438</strain>
    </source>
</reference>
<dbReference type="InterPro" id="IPR002549">
    <property type="entry name" value="AI-2E-like"/>
</dbReference>
<keyword evidence="3" id="KW-0813">Transport</keyword>
<dbReference type="PANTHER" id="PTHR21716">
    <property type="entry name" value="TRANSMEMBRANE PROTEIN"/>
    <property type="match status" value="1"/>
</dbReference>